<gene>
    <name evidence="1" type="ORF">SAMN04489793_2796</name>
</gene>
<dbReference type="Proteomes" id="UP000182241">
    <property type="component" value="Unassembled WGS sequence"/>
</dbReference>
<sequence length="101" mass="11145">MSRFESPRDEVLFRLATTLEGVDPIGELASWGGIYYPLGYIDTADPALEGTVPGRAHEAYWVVREDASGMVTVYEHADPTTYLAAVERIAADFSTFREQAS</sequence>
<dbReference type="RefSeq" id="WP_139286158.1">
    <property type="nucleotide sequence ID" value="NZ_FNSA01000003.1"/>
</dbReference>
<reference evidence="2" key="1">
    <citation type="submission" date="2016-10" db="EMBL/GenBank/DDBJ databases">
        <authorList>
            <person name="Varghese N."/>
            <person name="Submissions S."/>
        </authorList>
    </citation>
    <scope>NUCLEOTIDE SEQUENCE [LARGE SCALE GENOMIC DNA]</scope>
    <source>
        <strain evidence="2">DSM 44234</strain>
    </source>
</reference>
<dbReference type="EMBL" id="FNSA01000003">
    <property type="protein sequence ID" value="SEC64351.1"/>
    <property type="molecule type" value="Genomic_DNA"/>
</dbReference>
<evidence type="ECO:0000313" key="1">
    <source>
        <dbReference type="EMBL" id="SEC64351.1"/>
    </source>
</evidence>
<dbReference type="AlphaFoldDB" id="A0A1H4U7X4"/>
<evidence type="ECO:0000313" key="2">
    <source>
        <dbReference type="Proteomes" id="UP000182241"/>
    </source>
</evidence>
<proteinExistence type="predicted"/>
<name>A0A1H4U7X4_TSUTY</name>
<dbReference type="STRING" id="57704.SAMN04489793_2796"/>
<keyword evidence="2" id="KW-1185">Reference proteome</keyword>
<accession>A0A1H4U7X4</accession>
<organism evidence="1 2">
    <name type="scientific">Tsukamurella tyrosinosolvens</name>
    <dbReference type="NCBI Taxonomy" id="57704"/>
    <lineage>
        <taxon>Bacteria</taxon>
        <taxon>Bacillati</taxon>
        <taxon>Actinomycetota</taxon>
        <taxon>Actinomycetes</taxon>
        <taxon>Mycobacteriales</taxon>
        <taxon>Tsukamurellaceae</taxon>
        <taxon>Tsukamurella</taxon>
    </lineage>
</organism>
<protein>
    <submittedName>
        <fullName evidence="1">Uncharacterized protein</fullName>
    </submittedName>
</protein>